<dbReference type="Proteomes" id="UP001054902">
    <property type="component" value="Unassembled WGS sequence"/>
</dbReference>
<feature type="signal peptide" evidence="1">
    <location>
        <begin position="1"/>
        <end position="16"/>
    </location>
</feature>
<dbReference type="InterPro" id="IPR019954">
    <property type="entry name" value="Ubiquitin_CS"/>
</dbReference>
<name>A0AAD3HB63_9STRA</name>
<dbReference type="FunFam" id="3.10.20.90:FF:000211">
    <property type="entry name" value="Polyubiquitin 9"/>
    <property type="match status" value="1"/>
</dbReference>
<organism evidence="3 4">
    <name type="scientific">Chaetoceros tenuissimus</name>
    <dbReference type="NCBI Taxonomy" id="426638"/>
    <lineage>
        <taxon>Eukaryota</taxon>
        <taxon>Sar</taxon>
        <taxon>Stramenopiles</taxon>
        <taxon>Ochrophyta</taxon>
        <taxon>Bacillariophyta</taxon>
        <taxon>Coscinodiscophyceae</taxon>
        <taxon>Chaetocerotophycidae</taxon>
        <taxon>Chaetocerotales</taxon>
        <taxon>Chaetocerotaceae</taxon>
        <taxon>Chaetoceros</taxon>
    </lineage>
</organism>
<evidence type="ECO:0000313" key="3">
    <source>
        <dbReference type="EMBL" id="GFH56689.1"/>
    </source>
</evidence>
<evidence type="ECO:0000259" key="2">
    <source>
        <dbReference type="PROSITE" id="PS50053"/>
    </source>
</evidence>
<evidence type="ECO:0000256" key="1">
    <source>
        <dbReference type="SAM" id="SignalP"/>
    </source>
</evidence>
<proteinExistence type="predicted"/>
<feature type="domain" description="Ubiquitin-like" evidence="2">
    <location>
        <begin position="41"/>
        <end position="116"/>
    </location>
</feature>
<dbReference type="InterPro" id="IPR029071">
    <property type="entry name" value="Ubiquitin-like_domsf"/>
</dbReference>
<accession>A0AAD3HB63</accession>
<feature type="chain" id="PRO_5041957888" description="Ubiquitin-like domain-containing protein" evidence="1">
    <location>
        <begin position="17"/>
        <end position="259"/>
    </location>
</feature>
<dbReference type="InterPro" id="IPR019956">
    <property type="entry name" value="Ubiquitin_dom"/>
</dbReference>
<dbReference type="AlphaFoldDB" id="A0AAD3HB63"/>
<dbReference type="InterPro" id="IPR050158">
    <property type="entry name" value="Ubiquitin_ubiquitin-like"/>
</dbReference>
<dbReference type="PROSITE" id="PS00299">
    <property type="entry name" value="UBIQUITIN_1"/>
    <property type="match status" value="1"/>
</dbReference>
<protein>
    <recommendedName>
        <fullName evidence="2">Ubiquitin-like domain-containing protein</fullName>
    </recommendedName>
</protein>
<gene>
    <name evidence="3" type="ORF">CTEN210_13165</name>
</gene>
<dbReference type="InterPro" id="IPR000626">
    <property type="entry name" value="Ubiquitin-like_dom"/>
</dbReference>
<dbReference type="PANTHER" id="PTHR10666">
    <property type="entry name" value="UBIQUITIN"/>
    <property type="match status" value="1"/>
</dbReference>
<reference evidence="3 4" key="1">
    <citation type="journal article" date="2021" name="Sci. Rep.">
        <title>The genome of the diatom Chaetoceros tenuissimus carries an ancient integrated fragment of an extant virus.</title>
        <authorList>
            <person name="Hongo Y."/>
            <person name="Kimura K."/>
            <person name="Takaki Y."/>
            <person name="Yoshida Y."/>
            <person name="Baba S."/>
            <person name="Kobayashi G."/>
            <person name="Nagasaki K."/>
            <person name="Hano T."/>
            <person name="Tomaru Y."/>
        </authorList>
    </citation>
    <scope>NUCLEOTIDE SEQUENCE [LARGE SCALE GENOMIC DNA]</scope>
    <source>
        <strain evidence="3 4">NIES-3715</strain>
    </source>
</reference>
<dbReference type="EMBL" id="BLLK01000055">
    <property type="protein sequence ID" value="GFH56689.1"/>
    <property type="molecule type" value="Genomic_DNA"/>
</dbReference>
<dbReference type="Gene3D" id="3.10.20.90">
    <property type="entry name" value="Phosphatidylinositol 3-kinase Catalytic Subunit, Chain A, domain 1"/>
    <property type="match status" value="1"/>
</dbReference>
<dbReference type="PRINTS" id="PR00348">
    <property type="entry name" value="UBIQUITIN"/>
</dbReference>
<dbReference type="PROSITE" id="PS50053">
    <property type="entry name" value="UBIQUITIN_2"/>
    <property type="match status" value="1"/>
</dbReference>
<evidence type="ECO:0000313" key="4">
    <source>
        <dbReference type="Proteomes" id="UP001054902"/>
    </source>
</evidence>
<dbReference type="Pfam" id="PF00240">
    <property type="entry name" value="ubiquitin"/>
    <property type="match status" value="1"/>
</dbReference>
<keyword evidence="1" id="KW-0732">Signal</keyword>
<dbReference type="SMART" id="SM00213">
    <property type="entry name" value="UBQ"/>
    <property type="match status" value="1"/>
</dbReference>
<keyword evidence="4" id="KW-1185">Reference proteome</keyword>
<dbReference type="SUPFAM" id="SSF54236">
    <property type="entry name" value="Ubiquitin-like"/>
    <property type="match status" value="1"/>
</dbReference>
<comment type="caution">
    <text evidence="3">The sequence shown here is derived from an EMBL/GenBank/DDBJ whole genome shotgun (WGS) entry which is preliminary data.</text>
</comment>
<sequence>MKTTAILLSLLAATSAATFPQAPAFTHTRSLNSLLSIRGGMQLFVKTLTGKTVSIEVEEGESIEDVKAKIAEKEGIPKEQQRLIFGGQQLQDAKTLQDYDVGDDSTLHLVLRLRGGLSFKRILNKVTGKEAFEVDESFVMEQIGDQIDDEERELINKFVEQSQEEQLQTKLEATEKDTAVQGAFYRICNVPKKECDDSPLGDIEHPERITSRKRSVFAHEGQMIQTDGTGKNTKLSKVYKRGDNRGALLGALKRMKLNI</sequence>